<proteinExistence type="predicted"/>
<comment type="caution">
    <text evidence="2">Lacks conserved residue(s) required for the propagation of feature annotation.</text>
</comment>
<evidence type="ECO:0000256" key="2">
    <source>
        <dbReference type="PROSITE-ProRule" id="PRU01161"/>
    </source>
</evidence>
<organism evidence="4 5">
    <name type="scientific">Thauera mechernichensis</name>
    <dbReference type="NCBI Taxonomy" id="82788"/>
    <lineage>
        <taxon>Bacteria</taxon>
        <taxon>Pseudomonadati</taxon>
        <taxon>Pseudomonadota</taxon>
        <taxon>Betaproteobacteria</taxon>
        <taxon>Rhodocyclales</taxon>
        <taxon>Zoogloeaceae</taxon>
        <taxon>Thauera</taxon>
    </lineage>
</organism>
<keyword evidence="1 2" id="KW-0443">Lipid metabolism</keyword>
<dbReference type="Proteomes" id="UP001597158">
    <property type="component" value="Unassembled WGS sequence"/>
</dbReference>
<dbReference type="SUPFAM" id="SSF52151">
    <property type="entry name" value="FabD/lysophospholipase-like"/>
    <property type="match status" value="1"/>
</dbReference>
<name>A0ABW3WBB3_9RHOO</name>
<feature type="active site" description="Nucleophile" evidence="2">
    <location>
        <position position="47"/>
    </location>
</feature>
<keyword evidence="2" id="KW-0378">Hydrolase</keyword>
<keyword evidence="2" id="KW-0442">Lipid degradation</keyword>
<dbReference type="EMBL" id="JBHTMC010000002">
    <property type="protein sequence ID" value="MFD1262384.1"/>
    <property type="molecule type" value="Genomic_DNA"/>
</dbReference>
<dbReference type="RefSeq" id="WP_277831391.1">
    <property type="nucleotide sequence ID" value="NZ_JARQZE010000003.1"/>
</dbReference>
<keyword evidence="5" id="KW-1185">Reference proteome</keyword>
<sequence length="371" mass="41043">MSRGDEARMGLALSGGGFRATLFGLGSLWRLNEAGLLGRLARVTSVSGGSILAGVLAHRWRALAFSEGRADNFEAVIAQPVRAFCSQSIDVKTAALGHLVPFVTSGDFLARRYAKDLFGDTLLRELPDPALEAAPRFIFYATNMQTGRSFRFRQDYIADYYLGLSRSTDVRLAEAVAASSAFPPIFSPVVLKSDPATWVQPERELPNLEALRRRIVLADGGVYDNMGLEALLREIDLILVSDAGAPFEIDESPFEDDLLQLGRVRDILIDQTRALRKRWLVEDFQAGRRRGAYWGIGTRIGDYKDPRALVADNTLTTTLEHIPTRLKKFEPRDQGRLINWGYALADVALRMRAGLAIPAAQGWPVPEWPLG</sequence>
<gene>
    <name evidence="4" type="ORF">ACFQ4M_02235</name>
</gene>
<accession>A0ABW3WBB3</accession>
<dbReference type="PROSITE" id="PS51635">
    <property type="entry name" value="PNPLA"/>
    <property type="match status" value="1"/>
</dbReference>
<protein>
    <submittedName>
        <fullName evidence="4">Patatin-like phospholipase family protein</fullName>
    </submittedName>
</protein>
<dbReference type="PANTHER" id="PTHR10728">
    <property type="entry name" value="CYTOSOLIC PHOSPHOLIPASE A2"/>
    <property type="match status" value="1"/>
</dbReference>
<dbReference type="Gene3D" id="3.40.1090.10">
    <property type="entry name" value="Cytosolic phospholipase A2 catalytic domain"/>
    <property type="match status" value="2"/>
</dbReference>
<evidence type="ECO:0000259" key="3">
    <source>
        <dbReference type="PROSITE" id="PS51635"/>
    </source>
</evidence>
<feature type="active site" description="Proton acceptor" evidence="2">
    <location>
        <position position="219"/>
    </location>
</feature>
<dbReference type="Pfam" id="PF01734">
    <property type="entry name" value="Patatin"/>
    <property type="match status" value="1"/>
</dbReference>
<dbReference type="PANTHER" id="PTHR10728:SF40">
    <property type="entry name" value="PATATIN FAMILY PROTEIN"/>
    <property type="match status" value="1"/>
</dbReference>
<comment type="caution">
    <text evidence="4">The sequence shown here is derived from an EMBL/GenBank/DDBJ whole genome shotgun (WGS) entry which is preliminary data.</text>
</comment>
<dbReference type="InterPro" id="IPR002641">
    <property type="entry name" value="PNPLA_dom"/>
</dbReference>
<evidence type="ECO:0000256" key="1">
    <source>
        <dbReference type="ARBA" id="ARBA00023098"/>
    </source>
</evidence>
<evidence type="ECO:0000313" key="5">
    <source>
        <dbReference type="Proteomes" id="UP001597158"/>
    </source>
</evidence>
<reference evidence="5" key="1">
    <citation type="journal article" date="2019" name="Int. J. Syst. Evol. Microbiol.">
        <title>The Global Catalogue of Microorganisms (GCM) 10K type strain sequencing project: providing services to taxonomists for standard genome sequencing and annotation.</title>
        <authorList>
            <consortium name="The Broad Institute Genomics Platform"/>
            <consortium name="The Broad Institute Genome Sequencing Center for Infectious Disease"/>
            <person name="Wu L."/>
            <person name="Ma J."/>
        </authorList>
    </citation>
    <scope>NUCLEOTIDE SEQUENCE [LARGE SCALE GENOMIC DNA]</scope>
    <source>
        <strain evidence="5">CCUG 48884</strain>
    </source>
</reference>
<dbReference type="InterPro" id="IPR016035">
    <property type="entry name" value="Acyl_Trfase/lysoPLipase"/>
</dbReference>
<evidence type="ECO:0000313" key="4">
    <source>
        <dbReference type="EMBL" id="MFD1262384.1"/>
    </source>
</evidence>
<feature type="domain" description="PNPLA" evidence="3">
    <location>
        <begin position="11"/>
        <end position="232"/>
    </location>
</feature>
<feature type="short sequence motif" description="DGA/G" evidence="2">
    <location>
        <begin position="219"/>
        <end position="221"/>
    </location>
</feature>